<comment type="similarity">
    <text evidence="1">Belongs to the small GTPase superfamily. Rho family.</text>
</comment>
<organism evidence="4 5">
    <name type="scientific">Mytilus coruscus</name>
    <name type="common">Sea mussel</name>
    <dbReference type="NCBI Taxonomy" id="42192"/>
    <lineage>
        <taxon>Eukaryota</taxon>
        <taxon>Metazoa</taxon>
        <taxon>Spiralia</taxon>
        <taxon>Lophotrochozoa</taxon>
        <taxon>Mollusca</taxon>
        <taxon>Bivalvia</taxon>
        <taxon>Autobranchia</taxon>
        <taxon>Pteriomorphia</taxon>
        <taxon>Mytilida</taxon>
        <taxon>Mytiloidea</taxon>
        <taxon>Mytilidae</taxon>
        <taxon>Mytilinae</taxon>
        <taxon>Mytilus</taxon>
    </lineage>
</organism>
<dbReference type="EMBL" id="CACVKT020006484">
    <property type="protein sequence ID" value="CAC5401826.1"/>
    <property type="molecule type" value="Genomic_DNA"/>
</dbReference>
<accession>A0A6J8D1S8</accession>
<keyword evidence="3" id="KW-0342">GTP-binding</keyword>
<evidence type="ECO:0000256" key="1">
    <source>
        <dbReference type="ARBA" id="ARBA00010142"/>
    </source>
</evidence>
<evidence type="ECO:0000313" key="4">
    <source>
        <dbReference type="EMBL" id="CAC5401826.1"/>
    </source>
</evidence>
<dbReference type="GO" id="GO:0003924">
    <property type="term" value="F:GTPase activity"/>
    <property type="evidence" value="ECO:0007669"/>
    <property type="project" value="InterPro"/>
</dbReference>
<dbReference type="NCBIfam" id="TIGR00231">
    <property type="entry name" value="small_GTP"/>
    <property type="match status" value="1"/>
</dbReference>
<evidence type="ECO:0000313" key="5">
    <source>
        <dbReference type="Proteomes" id="UP000507470"/>
    </source>
</evidence>
<dbReference type="SMART" id="SM00173">
    <property type="entry name" value="RAS"/>
    <property type="match status" value="1"/>
</dbReference>
<dbReference type="PROSITE" id="PS51419">
    <property type="entry name" value="RAB"/>
    <property type="match status" value="1"/>
</dbReference>
<sequence length="202" mass="22487">MKKKYEFIDKLSLKLVIVGDTGVGKSSLASRLTSRPFQKEYKPTVFDNFAATISVDGMPYHLSMFDTAGKEDFDKLRVLSYINSDVFLVCFSVANPDSFRNVQDCWVPELRHYIPDTPFILVGTQVDVRNDKMERGVVRTSFISSKQGMDLANRIGAASYVECSALSDDGLEALKGDIIMASQMGMESKCSKQSQCCSCKII</sequence>
<proteinExistence type="inferred from homology"/>
<dbReference type="PROSITE" id="PS51420">
    <property type="entry name" value="RHO"/>
    <property type="match status" value="1"/>
</dbReference>
<dbReference type="SMART" id="SM00174">
    <property type="entry name" value="RHO"/>
    <property type="match status" value="1"/>
</dbReference>
<gene>
    <name evidence="4" type="ORF">MCOR_35871</name>
</gene>
<keyword evidence="5" id="KW-1185">Reference proteome</keyword>
<evidence type="ECO:0000256" key="3">
    <source>
        <dbReference type="ARBA" id="ARBA00023134"/>
    </source>
</evidence>
<dbReference type="Gene3D" id="3.40.50.300">
    <property type="entry name" value="P-loop containing nucleotide triphosphate hydrolases"/>
    <property type="match status" value="1"/>
</dbReference>
<protein>
    <submittedName>
        <fullName evidence="4">CDC42</fullName>
    </submittedName>
</protein>
<dbReference type="PANTHER" id="PTHR24072">
    <property type="entry name" value="RHO FAMILY GTPASE"/>
    <property type="match status" value="1"/>
</dbReference>
<evidence type="ECO:0000256" key="2">
    <source>
        <dbReference type="ARBA" id="ARBA00022741"/>
    </source>
</evidence>
<dbReference type="SMART" id="SM00175">
    <property type="entry name" value="RAB"/>
    <property type="match status" value="1"/>
</dbReference>
<name>A0A6J8D1S8_MYTCO</name>
<dbReference type="GO" id="GO:0005525">
    <property type="term" value="F:GTP binding"/>
    <property type="evidence" value="ECO:0007669"/>
    <property type="project" value="UniProtKB-KW"/>
</dbReference>
<keyword evidence="2" id="KW-0547">Nucleotide-binding</keyword>
<dbReference type="InterPro" id="IPR001806">
    <property type="entry name" value="Small_GTPase"/>
</dbReference>
<dbReference type="FunFam" id="3.40.50.300:FF:001179">
    <property type="entry name" value="Rho family GTPase"/>
    <property type="match status" value="1"/>
</dbReference>
<dbReference type="GO" id="GO:0007264">
    <property type="term" value="P:small GTPase-mediated signal transduction"/>
    <property type="evidence" value="ECO:0007669"/>
    <property type="project" value="InterPro"/>
</dbReference>
<dbReference type="CDD" id="cd00157">
    <property type="entry name" value="Rho"/>
    <property type="match status" value="1"/>
</dbReference>
<dbReference type="SUPFAM" id="SSF52540">
    <property type="entry name" value="P-loop containing nucleoside triphosphate hydrolases"/>
    <property type="match status" value="1"/>
</dbReference>
<dbReference type="InterPro" id="IPR003578">
    <property type="entry name" value="Small_GTPase_Rho"/>
</dbReference>
<dbReference type="InterPro" id="IPR005225">
    <property type="entry name" value="Small_GTP-bd"/>
</dbReference>
<dbReference type="PRINTS" id="PR00449">
    <property type="entry name" value="RASTRNSFRMNG"/>
</dbReference>
<dbReference type="PROSITE" id="PS51421">
    <property type="entry name" value="RAS"/>
    <property type="match status" value="1"/>
</dbReference>
<dbReference type="OrthoDB" id="8830751at2759"/>
<dbReference type="AlphaFoldDB" id="A0A6J8D1S8"/>
<dbReference type="Proteomes" id="UP000507470">
    <property type="component" value="Unassembled WGS sequence"/>
</dbReference>
<dbReference type="Pfam" id="PF00071">
    <property type="entry name" value="Ras"/>
    <property type="match status" value="1"/>
</dbReference>
<reference evidence="4 5" key="1">
    <citation type="submission" date="2020-06" db="EMBL/GenBank/DDBJ databases">
        <authorList>
            <person name="Li R."/>
            <person name="Bekaert M."/>
        </authorList>
    </citation>
    <scope>NUCLEOTIDE SEQUENCE [LARGE SCALE GENOMIC DNA]</scope>
    <source>
        <strain evidence="5">wild</strain>
    </source>
</reference>
<dbReference type="InterPro" id="IPR027417">
    <property type="entry name" value="P-loop_NTPase"/>
</dbReference>